<accession>A0A1T4VRL9</accession>
<keyword evidence="12" id="KW-1185">Reference proteome</keyword>
<reference evidence="11 12" key="1">
    <citation type="submission" date="2017-02" db="EMBL/GenBank/DDBJ databases">
        <authorList>
            <person name="Peterson S.W."/>
        </authorList>
    </citation>
    <scope>NUCLEOTIDE SEQUENCE [LARGE SCALE GENOMIC DNA]</scope>
    <source>
        <strain evidence="11 12">ATCC 35992</strain>
    </source>
</reference>
<dbReference type="OrthoDB" id="7616949at2"/>
<dbReference type="SUPFAM" id="SSF56219">
    <property type="entry name" value="DNase I-like"/>
    <property type="match status" value="1"/>
</dbReference>
<protein>
    <submittedName>
        <fullName evidence="11">Endonuclease/Exonuclease/phosphatase family protein</fullName>
    </submittedName>
</protein>
<keyword evidence="9" id="KW-0812">Transmembrane</keyword>
<dbReference type="PANTHER" id="PTHR15822">
    <property type="entry name" value="TRAF AND TNF RECEPTOR-ASSOCIATED PROTEIN"/>
    <property type="match status" value="1"/>
</dbReference>
<evidence type="ECO:0000256" key="8">
    <source>
        <dbReference type="ARBA" id="ARBA00023204"/>
    </source>
</evidence>
<evidence type="ECO:0000256" key="7">
    <source>
        <dbReference type="ARBA" id="ARBA00022842"/>
    </source>
</evidence>
<name>A0A1T4VRL9_9FIRM</name>
<evidence type="ECO:0000313" key="11">
    <source>
        <dbReference type="EMBL" id="SKA67610.1"/>
    </source>
</evidence>
<comment type="cofactor">
    <cofactor evidence="1">
        <name>Mn(2+)</name>
        <dbReference type="ChEBI" id="CHEBI:29035"/>
    </cofactor>
</comment>
<keyword evidence="11" id="KW-0255">Endonuclease</keyword>
<keyword evidence="8" id="KW-0234">DNA repair</keyword>
<dbReference type="AlphaFoldDB" id="A0A1T4VRL9"/>
<sequence length="378" mass="43019">MKVCLKCVLKCTLLLVVLVILVVIGYVLYVCVDYNRIEDNVKLSVNKASSEEAEKKIQTDEGKVPVGQELGITSYNIGFGAYSHDFSFFMDGGKYSRAIDKQHVLDNTEGAINTILYQNADFAFFQEVDTDSTRSYHVNQLEMIQDAFANFESVHAINYHSAYLFYPITEPHGKSNAGISTFSKYRIDSSLRRSFPVPTGFPDKYFDLDRCYSISRIPTNVDGKELVLFNVHMSAYTDDDSIRTNQVKMLVDDMKKEYEAGNYVVCGGDFNHDMIGNSDEVFGNKPGDYSWTTPFPEDLIPEGFTIGLKTLNDEQMKEIVATCRNTDKTYKRGENEVWIVDTFIVSDNVEIINYENIDADFKYSDHNPVKMKFKLLSE</sequence>
<keyword evidence="9" id="KW-1133">Transmembrane helix</keyword>
<evidence type="ECO:0000256" key="3">
    <source>
        <dbReference type="ARBA" id="ARBA00022722"/>
    </source>
</evidence>
<dbReference type="Pfam" id="PF03372">
    <property type="entry name" value="Exo_endo_phos"/>
    <property type="match status" value="1"/>
</dbReference>
<proteinExistence type="predicted"/>
<dbReference type="EMBL" id="FUXZ01000008">
    <property type="protein sequence ID" value="SKA67610.1"/>
    <property type="molecule type" value="Genomic_DNA"/>
</dbReference>
<organism evidence="11 12">
    <name type="scientific">Eubacterium uniforme</name>
    <dbReference type="NCBI Taxonomy" id="39495"/>
    <lineage>
        <taxon>Bacteria</taxon>
        <taxon>Bacillati</taxon>
        <taxon>Bacillota</taxon>
        <taxon>Clostridia</taxon>
        <taxon>Eubacteriales</taxon>
        <taxon>Eubacteriaceae</taxon>
        <taxon>Eubacterium</taxon>
    </lineage>
</organism>
<evidence type="ECO:0000313" key="12">
    <source>
        <dbReference type="Proteomes" id="UP000190814"/>
    </source>
</evidence>
<dbReference type="InterPro" id="IPR051547">
    <property type="entry name" value="TDP2-like"/>
</dbReference>
<dbReference type="Gene3D" id="3.60.10.10">
    <property type="entry name" value="Endonuclease/exonuclease/phosphatase"/>
    <property type="match status" value="1"/>
</dbReference>
<dbReference type="Proteomes" id="UP000190814">
    <property type="component" value="Unassembled WGS sequence"/>
</dbReference>
<dbReference type="RefSeq" id="WP_078766368.1">
    <property type="nucleotide sequence ID" value="NZ_FUXZ01000008.1"/>
</dbReference>
<gene>
    <name evidence="11" type="ORF">SAMN02745111_01498</name>
</gene>
<dbReference type="InterPro" id="IPR036691">
    <property type="entry name" value="Endo/exonu/phosph_ase_sf"/>
</dbReference>
<keyword evidence="9" id="KW-0472">Membrane</keyword>
<keyword evidence="4" id="KW-0479">Metal-binding</keyword>
<dbReference type="GO" id="GO:0006281">
    <property type="term" value="P:DNA repair"/>
    <property type="evidence" value="ECO:0007669"/>
    <property type="project" value="UniProtKB-KW"/>
</dbReference>
<keyword evidence="6" id="KW-0378">Hydrolase</keyword>
<keyword evidence="11" id="KW-0269">Exonuclease</keyword>
<dbReference type="GO" id="GO:0004519">
    <property type="term" value="F:endonuclease activity"/>
    <property type="evidence" value="ECO:0007669"/>
    <property type="project" value="UniProtKB-KW"/>
</dbReference>
<comment type="cofactor">
    <cofactor evidence="2">
        <name>Mg(2+)</name>
        <dbReference type="ChEBI" id="CHEBI:18420"/>
    </cofactor>
</comment>
<dbReference type="InterPro" id="IPR005135">
    <property type="entry name" value="Endo/exonuclease/phosphatase"/>
</dbReference>
<evidence type="ECO:0000256" key="5">
    <source>
        <dbReference type="ARBA" id="ARBA00022763"/>
    </source>
</evidence>
<keyword evidence="7" id="KW-0460">Magnesium</keyword>
<keyword evidence="3" id="KW-0540">Nuclease</keyword>
<dbReference type="PANTHER" id="PTHR15822:SF4">
    <property type="entry name" value="TYROSYL-DNA PHOSPHODIESTERASE 2"/>
    <property type="match status" value="1"/>
</dbReference>
<evidence type="ECO:0000256" key="4">
    <source>
        <dbReference type="ARBA" id="ARBA00022723"/>
    </source>
</evidence>
<dbReference type="STRING" id="39495.SAMN02745111_01498"/>
<evidence type="ECO:0000256" key="9">
    <source>
        <dbReference type="SAM" id="Phobius"/>
    </source>
</evidence>
<evidence type="ECO:0000256" key="1">
    <source>
        <dbReference type="ARBA" id="ARBA00001936"/>
    </source>
</evidence>
<dbReference type="GO" id="GO:0004527">
    <property type="term" value="F:exonuclease activity"/>
    <property type="evidence" value="ECO:0007669"/>
    <property type="project" value="UniProtKB-KW"/>
</dbReference>
<dbReference type="GO" id="GO:0046872">
    <property type="term" value="F:metal ion binding"/>
    <property type="evidence" value="ECO:0007669"/>
    <property type="project" value="UniProtKB-KW"/>
</dbReference>
<feature type="transmembrane region" description="Helical" evidence="9">
    <location>
        <begin position="7"/>
        <end position="29"/>
    </location>
</feature>
<feature type="domain" description="Endonuclease/exonuclease/phosphatase" evidence="10">
    <location>
        <begin position="111"/>
        <end position="289"/>
    </location>
</feature>
<keyword evidence="5" id="KW-0227">DNA damage</keyword>
<evidence type="ECO:0000259" key="10">
    <source>
        <dbReference type="Pfam" id="PF03372"/>
    </source>
</evidence>
<evidence type="ECO:0000256" key="6">
    <source>
        <dbReference type="ARBA" id="ARBA00022801"/>
    </source>
</evidence>
<evidence type="ECO:0000256" key="2">
    <source>
        <dbReference type="ARBA" id="ARBA00001946"/>
    </source>
</evidence>